<feature type="domain" description="DUF732" evidence="1">
    <location>
        <begin position="61"/>
        <end position="118"/>
    </location>
</feature>
<evidence type="ECO:0000259" key="1">
    <source>
        <dbReference type="Pfam" id="PF05305"/>
    </source>
</evidence>
<evidence type="ECO:0000313" key="3">
    <source>
        <dbReference type="Proteomes" id="UP001501598"/>
    </source>
</evidence>
<sequence>MLGVLLVPLALSACGGTSSSYSEGYTDGASPAATAQAPEALTTQEAAFVTQARAIAPRIVGDDERLAARASNTCSSLTDGKSDSQITDVAVERFSSGSYQVTRTEAEQLVEAARTTVCAAG</sequence>
<comment type="caution">
    <text evidence="2">The sequence shown here is derived from an EMBL/GenBank/DDBJ whole genome shotgun (WGS) entry which is preliminary data.</text>
</comment>
<accession>A0ABP8RQW6</accession>
<reference evidence="3" key="1">
    <citation type="journal article" date="2019" name="Int. J. Syst. Evol. Microbiol.">
        <title>The Global Catalogue of Microorganisms (GCM) 10K type strain sequencing project: providing services to taxonomists for standard genome sequencing and annotation.</title>
        <authorList>
            <consortium name="The Broad Institute Genomics Platform"/>
            <consortium name="The Broad Institute Genome Sequencing Center for Infectious Disease"/>
            <person name="Wu L."/>
            <person name="Ma J."/>
        </authorList>
    </citation>
    <scope>NUCLEOTIDE SEQUENCE [LARGE SCALE GENOMIC DNA]</scope>
    <source>
        <strain evidence="3">JCM 17906</strain>
    </source>
</reference>
<dbReference type="InterPro" id="IPR007969">
    <property type="entry name" value="DUF732"/>
</dbReference>
<dbReference type="Pfam" id="PF05305">
    <property type="entry name" value="DUF732"/>
    <property type="match status" value="1"/>
</dbReference>
<proteinExistence type="predicted"/>
<dbReference type="EMBL" id="BAABGT010000032">
    <property type="protein sequence ID" value="GAA4545653.1"/>
    <property type="molecule type" value="Genomic_DNA"/>
</dbReference>
<protein>
    <recommendedName>
        <fullName evidence="1">DUF732 domain-containing protein</fullName>
    </recommendedName>
</protein>
<gene>
    <name evidence="2" type="ORF">GCM10023175_25910</name>
</gene>
<organism evidence="2 3">
    <name type="scientific">Pseudonocardia xishanensis</name>
    <dbReference type="NCBI Taxonomy" id="630995"/>
    <lineage>
        <taxon>Bacteria</taxon>
        <taxon>Bacillati</taxon>
        <taxon>Actinomycetota</taxon>
        <taxon>Actinomycetes</taxon>
        <taxon>Pseudonocardiales</taxon>
        <taxon>Pseudonocardiaceae</taxon>
        <taxon>Pseudonocardia</taxon>
    </lineage>
</organism>
<keyword evidence="3" id="KW-1185">Reference proteome</keyword>
<name>A0ABP8RQW6_9PSEU</name>
<dbReference type="Proteomes" id="UP001501598">
    <property type="component" value="Unassembled WGS sequence"/>
</dbReference>
<evidence type="ECO:0000313" key="2">
    <source>
        <dbReference type="EMBL" id="GAA4545653.1"/>
    </source>
</evidence>